<dbReference type="EMBL" id="KB742515">
    <property type="protein sequence ID" value="EOB07618.1"/>
    <property type="molecule type" value="Genomic_DNA"/>
</dbReference>
<reference evidence="2" key="1">
    <citation type="journal article" date="2013" name="Nat. Genet.">
        <title>The duck genome and transcriptome provide insight into an avian influenza virus reservoir species.</title>
        <authorList>
            <person name="Huang Y."/>
            <person name="Li Y."/>
            <person name="Burt D.W."/>
            <person name="Chen H."/>
            <person name="Zhang Y."/>
            <person name="Qian W."/>
            <person name="Kim H."/>
            <person name="Gan S."/>
            <person name="Zhao Y."/>
            <person name="Li J."/>
            <person name="Yi K."/>
            <person name="Feng H."/>
            <person name="Zhu P."/>
            <person name="Li B."/>
            <person name="Liu Q."/>
            <person name="Fairley S."/>
            <person name="Magor K.E."/>
            <person name="Du Z."/>
            <person name="Hu X."/>
            <person name="Goodman L."/>
            <person name="Tafer H."/>
            <person name="Vignal A."/>
            <person name="Lee T."/>
            <person name="Kim K.W."/>
            <person name="Sheng Z."/>
            <person name="An Y."/>
            <person name="Searle S."/>
            <person name="Herrero J."/>
            <person name="Groenen M.A."/>
            <person name="Crooijmans R.P."/>
            <person name="Faraut T."/>
            <person name="Cai Q."/>
            <person name="Webster R.G."/>
            <person name="Aldridge J.R."/>
            <person name="Warren W.C."/>
            <person name="Bartschat S."/>
            <person name="Kehr S."/>
            <person name="Marz M."/>
            <person name="Stadler P.F."/>
            <person name="Smith J."/>
            <person name="Kraus R.H."/>
            <person name="Zhao Y."/>
            <person name="Ren L."/>
            <person name="Fei J."/>
            <person name="Morisson M."/>
            <person name="Kaiser P."/>
            <person name="Griffin D.K."/>
            <person name="Rao M."/>
            <person name="Pitel F."/>
            <person name="Wang J."/>
            <person name="Li N."/>
        </authorList>
    </citation>
    <scope>NUCLEOTIDE SEQUENCE [LARGE SCALE GENOMIC DNA]</scope>
</reference>
<gene>
    <name evidence="1" type="ORF">Anapl_06811</name>
</gene>
<proteinExistence type="predicted"/>
<protein>
    <submittedName>
        <fullName evidence="1">Uncharacterized protein</fullName>
    </submittedName>
</protein>
<name>R0M4M9_ANAPL</name>
<dbReference type="Proteomes" id="UP000296049">
    <property type="component" value="Unassembled WGS sequence"/>
</dbReference>
<accession>R0M4M9</accession>
<evidence type="ECO:0000313" key="2">
    <source>
        <dbReference type="Proteomes" id="UP000296049"/>
    </source>
</evidence>
<evidence type="ECO:0000313" key="1">
    <source>
        <dbReference type="EMBL" id="EOB07618.1"/>
    </source>
</evidence>
<dbReference type="AlphaFoldDB" id="R0M4M9"/>
<keyword evidence="2" id="KW-1185">Reference proteome</keyword>
<sequence>MNNRTSSIHQLVSKMCSPMLSPHENRVHTVTVIQIGLKGPVLLRFGLLLLCQQQLQHRTEGTGRKIILEQRKICVMMEEGEKEIFKSLVCYEIYASIWCRMVYNALKQAQIQCFMNEMQTFQANAGQEPCCAWCNANPDEEIPDRFKLNPKDDIWAICKFVGGTSLLWAADPAVQTTLQQDSKQIIVHKIFPSPSTGKTHFPSHRSPKEGPYQWKKFALGHTQDHAKIRDHLSGTVSAKCYLNVLTLFWEKEYAGTQTCHLLCFSEACAAGKKKSWGQNLAGTNIKETSMWMLSGKTEKIIRGISLAITDIQKIISEDPPRKEPFEYWVKKHCIIRLIYMMEEYPTFLPAVTGCREGCQIARSKERQETSSNEDERGHFAQQLSLLARQLSSVSDGASLLSHGEGASPFILFLWHYDKDVVQIIGKEQSPEASVSEKPYRILV</sequence>
<organism evidence="1 2">
    <name type="scientific">Anas platyrhynchos</name>
    <name type="common">Mallard</name>
    <name type="synonym">Anas boschas</name>
    <dbReference type="NCBI Taxonomy" id="8839"/>
    <lineage>
        <taxon>Eukaryota</taxon>
        <taxon>Metazoa</taxon>
        <taxon>Chordata</taxon>
        <taxon>Craniata</taxon>
        <taxon>Vertebrata</taxon>
        <taxon>Euteleostomi</taxon>
        <taxon>Archelosauria</taxon>
        <taxon>Archosauria</taxon>
        <taxon>Dinosauria</taxon>
        <taxon>Saurischia</taxon>
        <taxon>Theropoda</taxon>
        <taxon>Coelurosauria</taxon>
        <taxon>Aves</taxon>
        <taxon>Neognathae</taxon>
        <taxon>Galloanserae</taxon>
        <taxon>Anseriformes</taxon>
        <taxon>Anatidae</taxon>
        <taxon>Anatinae</taxon>
        <taxon>Anas</taxon>
    </lineage>
</organism>